<sequence length="127" mass="14339">KGRTHQQDLTTRWCDLTDCTVARVRPIRLDLWVKIALEHTAMTQPTAQALTTLCACVRVNISPYRQAALICTFRSKKRGRRKQQRESRKHLLCNCMVPGKTIFSVDVILITLIKNCTGIGSPLSFVG</sequence>
<name>A0ABD0X8H9_UMBPY</name>
<keyword evidence="2" id="KW-1185">Reference proteome</keyword>
<dbReference type="Proteomes" id="UP001557470">
    <property type="component" value="Unassembled WGS sequence"/>
</dbReference>
<dbReference type="EMBL" id="JAGEUA010000002">
    <property type="protein sequence ID" value="KAL1005293.1"/>
    <property type="molecule type" value="Genomic_DNA"/>
</dbReference>
<accession>A0ABD0X8H9</accession>
<evidence type="ECO:0000313" key="1">
    <source>
        <dbReference type="EMBL" id="KAL1005293.1"/>
    </source>
</evidence>
<proteinExistence type="predicted"/>
<feature type="non-terminal residue" evidence="1">
    <location>
        <position position="1"/>
    </location>
</feature>
<dbReference type="AlphaFoldDB" id="A0ABD0X8H9"/>
<evidence type="ECO:0000313" key="2">
    <source>
        <dbReference type="Proteomes" id="UP001557470"/>
    </source>
</evidence>
<protein>
    <submittedName>
        <fullName evidence="1">Uncharacterized protein</fullName>
    </submittedName>
</protein>
<gene>
    <name evidence="1" type="ORF">UPYG_G00057250</name>
</gene>
<organism evidence="1 2">
    <name type="scientific">Umbra pygmaea</name>
    <name type="common">Eastern mudminnow</name>
    <dbReference type="NCBI Taxonomy" id="75934"/>
    <lineage>
        <taxon>Eukaryota</taxon>
        <taxon>Metazoa</taxon>
        <taxon>Chordata</taxon>
        <taxon>Craniata</taxon>
        <taxon>Vertebrata</taxon>
        <taxon>Euteleostomi</taxon>
        <taxon>Actinopterygii</taxon>
        <taxon>Neopterygii</taxon>
        <taxon>Teleostei</taxon>
        <taxon>Protacanthopterygii</taxon>
        <taxon>Esociformes</taxon>
        <taxon>Umbridae</taxon>
        <taxon>Umbra</taxon>
    </lineage>
</organism>
<reference evidence="1 2" key="1">
    <citation type="submission" date="2024-06" db="EMBL/GenBank/DDBJ databases">
        <authorList>
            <person name="Pan Q."/>
            <person name="Wen M."/>
            <person name="Jouanno E."/>
            <person name="Zahm M."/>
            <person name="Klopp C."/>
            <person name="Cabau C."/>
            <person name="Louis A."/>
            <person name="Berthelot C."/>
            <person name="Parey E."/>
            <person name="Roest Crollius H."/>
            <person name="Montfort J."/>
            <person name="Robinson-Rechavi M."/>
            <person name="Bouchez O."/>
            <person name="Lampietro C."/>
            <person name="Lopez Roques C."/>
            <person name="Donnadieu C."/>
            <person name="Postlethwait J."/>
            <person name="Bobe J."/>
            <person name="Verreycken H."/>
            <person name="Guiguen Y."/>
        </authorList>
    </citation>
    <scope>NUCLEOTIDE SEQUENCE [LARGE SCALE GENOMIC DNA]</scope>
    <source>
        <strain evidence="1">Up_M1</strain>
        <tissue evidence="1">Testis</tissue>
    </source>
</reference>
<comment type="caution">
    <text evidence="1">The sequence shown here is derived from an EMBL/GenBank/DDBJ whole genome shotgun (WGS) entry which is preliminary data.</text>
</comment>